<comment type="caution">
    <text evidence="2">The sequence shown here is derived from an EMBL/GenBank/DDBJ whole genome shotgun (WGS) entry which is preliminary data.</text>
</comment>
<name>A0AAE4B6F1_9RHOB</name>
<reference evidence="2" key="1">
    <citation type="submission" date="2022-07" db="EMBL/GenBank/DDBJ databases">
        <authorList>
            <person name="Otstavnykh N."/>
            <person name="Isaeva M."/>
            <person name="Bystritskaya E."/>
        </authorList>
    </citation>
    <scope>NUCLEOTIDE SEQUENCE</scope>
    <source>
        <strain evidence="2">KCTC 52189</strain>
    </source>
</reference>
<dbReference type="Gene3D" id="3.40.50.300">
    <property type="entry name" value="P-loop containing nucleotide triphosphate hydrolases"/>
    <property type="match status" value="1"/>
</dbReference>
<dbReference type="InterPro" id="IPR027417">
    <property type="entry name" value="P-loop_NTPase"/>
</dbReference>
<evidence type="ECO:0000256" key="1">
    <source>
        <dbReference type="SAM" id="Coils"/>
    </source>
</evidence>
<dbReference type="RefSeq" id="WP_306737579.1">
    <property type="nucleotide sequence ID" value="NZ_JANHAX010000008.1"/>
</dbReference>
<evidence type="ECO:0000313" key="3">
    <source>
        <dbReference type="Proteomes" id="UP001226762"/>
    </source>
</evidence>
<dbReference type="InterPro" id="IPR014556">
    <property type="entry name" value="UCP029407"/>
</dbReference>
<dbReference type="Gene3D" id="6.10.250.3150">
    <property type="match status" value="1"/>
</dbReference>
<organism evidence="2 3">
    <name type="scientific">Marimonas arenosa</name>
    <dbReference type="NCBI Taxonomy" id="1795305"/>
    <lineage>
        <taxon>Bacteria</taxon>
        <taxon>Pseudomonadati</taxon>
        <taxon>Pseudomonadota</taxon>
        <taxon>Alphaproteobacteria</taxon>
        <taxon>Rhodobacterales</taxon>
        <taxon>Paracoccaceae</taxon>
        <taxon>Marimonas</taxon>
    </lineage>
</organism>
<sequence length="553" mass="61838">MNVAEPMHESKDRIAPAEKTTSAARHALIVLGMHRSGTSALTGSLQLLGCSAPAHEMAPHEQNPKGFFESVPIVELNDRILAASGQKWRDWTAPPEMRLPNSLETEFLEHAKTLLSAEFGSAPVFALKDPRMCRLLPFWLKAFEASDIAPVVVHIHRSPHEVARSLETRNQMTVSYGYLLWMTHVLQAEVDSRGLPRCFVSFTHLLRDPVGTLERIESRLPLRFARTPADARDDLKAFLDSGLRHYAADPDAELPRLIRDVLETLERWEKSGEDKRGRIALDLARAAYFALLAESPDGDTDSLSRALDHIGTVETDATQEVVNMKKMTKPELIKLAASLQEANLALRKSTEENQDKIAKKSAKIAELGTCIEQRDRELASLGQMVTQAEDIADDLETRLAEQTRLSHKLSDTLASLSRQKDELAAEKSALISEQDDVRQRAEALERENGELHALVARVEGQRKALENENGELHALVARVEGQRQTLENENGELHALVAKVEDQRQVLERENGELHALVARIEDQRQKIANSTIWRATKPLRKTMNLFRGSKSG</sequence>
<keyword evidence="3" id="KW-1185">Reference proteome</keyword>
<accession>A0AAE4B6F1</accession>
<reference evidence="2" key="2">
    <citation type="submission" date="2023-02" db="EMBL/GenBank/DDBJ databases">
        <title>'Rhodoalgimonas zhirmunskyi' gen. nov., isolated from a red alga.</title>
        <authorList>
            <person name="Nedashkovskaya O.I."/>
            <person name="Otstavnykh N.Y."/>
            <person name="Bystritskaya E.P."/>
            <person name="Balabanova L.A."/>
            <person name="Isaeva M.P."/>
        </authorList>
    </citation>
    <scope>NUCLEOTIDE SEQUENCE</scope>
    <source>
        <strain evidence="2">KCTC 52189</strain>
    </source>
</reference>
<dbReference type="SUPFAM" id="SSF52540">
    <property type="entry name" value="P-loop containing nucleoside triphosphate hydrolases"/>
    <property type="match status" value="1"/>
</dbReference>
<protein>
    <submittedName>
        <fullName evidence="2">Uncharacterized protein</fullName>
    </submittedName>
</protein>
<proteinExistence type="predicted"/>
<dbReference type="EMBL" id="JANHAX010000008">
    <property type="protein sequence ID" value="MDQ2092270.1"/>
    <property type="molecule type" value="Genomic_DNA"/>
</dbReference>
<keyword evidence="1" id="KW-0175">Coiled coil</keyword>
<dbReference type="PIRSF" id="PIRSF029407">
    <property type="entry name" value="UCP029407"/>
    <property type="match status" value="1"/>
</dbReference>
<dbReference type="AlphaFoldDB" id="A0AAE4B6F1"/>
<evidence type="ECO:0000313" key="2">
    <source>
        <dbReference type="EMBL" id="MDQ2092270.1"/>
    </source>
</evidence>
<feature type="coiled-coil region" evidence="1">
    <location>
        <begin position="385"/>
        <end position="527"/>
    </location>
</feature>
<dbReference type="Proteomes" id="UP001226762">
    <property type="component" value="Unassembled WGS sequence"/>
</dbReference>
<gene>
    <name evidence="2" type="ORF">NO357_20385</name>
</gene>